<evidence type="ECO:0000256" key="1">
    <source>
        <dbReference type="ARBA" id="ARBA00005061"/>
    </source>
</evidence>
<dbReference type="AlphaFoldDB" id="A0A2P5SZK1"/>
<protein>
    <recommendedName>
        <fullName evidence="3 9">6-carboxy-5,6,7,8-tetrahydropterin synthase</fullName>
        <ecNumber evidence="9">4.-.-.-</ecNumber>
    </recommendedName>
</protein>
<feature type="active site" description="Proton acceptor" evidence="10">
    <location>
        <position position="26"/>
    </location>
</feature>
<dbReference type="EC" id="4.-.-.-" evidence="9"/>
<dbReference type="EMBL" id="PDKT01000004">
    <property type="protein sequence ID" value="PPI87764.1"/>
    <property type="molecule type" value="Genomic_DNA"/>
</dbReference>
<keyword evidence="5 9" id="KW-0671">Queuosine biosynthesis</keyword>
<dbReference type="Gene3D" id="3.30.479.10">
    <property type="entry name" value="6-pyruvoyl tetrahydropterin synthase/QueD"/>
    <property type="match status" value="1"/>
</dbReference>
<dbReference type="RefSeq" id="WP_136131167.1">
    <property type="nucleotide sequence ID" value="NZ_PDKT01000004.1"/>
</dbReference>
<comment type="similarity">
    <text evidence="2 9">Belongs to the PTPS family. QueD subfamily.</text>
</comment>
<evidence type="ECO:0000313" key="12">
    <source>
        <dbReference type="EMBL" id="PPI87764.1"/>
    </source>
</evidence>
<dbReference type="PANTHER" id="PTHR12589">
    <property type="entry name" value="PYRUVOYL TETRAHYDROBIOPTERIN SYNTHASE"/>
    <property type="match status" value="1"/>
</dbReference>
<dbReference type="OrthoDB" id="9804698at2"/>
<feature type="active site" description="Charge relay system" evidence="10">
    <location>
        <position position="70"/>
    </location>
</feature>
<evidence type="ECO:0000256" key="7">
    <source>
        <dbReference type="ARBA" id="ARBA00023239"/>
    </source>
</evidence>
<evidence type="ECO:0000256" key="8">
    <source>
        <dbReference type="ARBA" id="ARBA00048807"/>
    </source>
</evidence>
<feature type="binding site" evidence="11">
    <location>
        <position position="30"/>
    </location>
    <ligand>
        <name>Zn(2+)</name>
        <dbReference type="ChEBI" id="CHEBI:29105"/>
    </ligand>
</feature>
<dbReference type="NCBIfam" id="TIGR03367">
    <property type="entry name" value="queuosine_QueD"/>
    <property type="match status" value="1"/>
</dbReference>
<dbReference type="SUPFAM" id="SSF55620">
    <property type="entry name" value="Tetrahydrobiopterin biosynthesis enzymes-like"/>
    <property type="match status" value="1"/>
</dbReference>
<dbReference type="PANTHER" id="PTHR12589:SF7">
    <property type="entry name" value="6-PYRUVOYL TETRAHYDROBIOPTERIN SYNTHASE"/>
    <property type="match status" value="1"/>
</dbReference>
<feature type="active site" description="Charge relay system" evidence="10">
    <location>
        <position position="109"/>
    </location>
</feature>
<comment type="pathway">
    <text evidence="1 9">Purine metabolism; 7-cyano-7-deazaguanine biosynthesis.</text>
</comment>
<name>A0A2P5SZK1_9GAMM</name>
<dbReference type="GO" id="GO:0046872">
    <property type="term" value="F:metal ion binding"/>
    <property type="evidence" value="ECO:0007669"/>
    <property type="project" value="UniProtKB-KW"/>
</dbReference>
<evidence type="ECO:0000256" key="4">
    <source>
        <dbReference type="ARBA" id="ARBA00022723"/>
    </source>
</evidence>
<keyword evidence="4 9" id="KW-0479">Metal-binding</keyword>
<dbReference type="PIRSF" id="PIRSF006113">
    <property type="entry name" value="PTP_synth"/>
    <property type="match status" value="1"/>
</dbReference>
<comment type="cofactor">
    <cofactor evidence="9 11">
        <name>Zn(2+)</name>
        <dbReference type="ChEBI" id="CHEBI:29105"/>
    </cofactor>
    <text evidence="9 11">Binds 1 zinc ion per subunit.</text>
</comment>
<organism evidence="12 13">
    <name type="scientific">Candidatus Pantoea edessiphila</name>
    <dbReference type="NCBI Taxonomy" id="2044610"/>
    <lineage>
        <taxon>Bacteria</taxon>
        <taxon>Pseudomonadati</taxon>
        <taxon>Pseudomonadota</taxon>
        <taxon>Gammaproteobacteria</taxon>
        <taxon>Enterobacterales</taxon>
        <taxon>Erwiniaceae</taxon>
        <taxon>Pantoea</taxon>
    </lineage>
</organism>
<evidence type="ECO:0000256" key="10">
    <source>
        <dbReference type="PIRSR" id="PIRSR006113-1"/>
    </source>
</evidence>
<feature type="binding site" evidence="11">
    <location>
        <position position="32"/>
    </location>
    <ligand>
        <name>Zn(2+)</name>
        <dbReference type="ChEBI" id="CHEBI:29105"/>
    </ligand>
</feature>
<evidence type="ECO:0000256" key="2">
    <source>
        <dbReference type="ARBA" id="ARBA00008900"/>
    </source>
</evidence>
<evidence type="ECO:0000256" key="11">
    <source>
        <dbReference type="PIRSR" id="PIRSR006113-2"/>
    </source>
</evidence>
<keyword evidence="6 9" id="KW-0862">Zinc</keyword>
<evidence type="ECO:0000256" key="6">
    <source>
        <dbReference type="ARBA" id="ARBA00022833"/>
    </source>
</evidence>
<evidence type="ECO:0000313" key="13">
    <source>
        <dbReference type="Proteomes" id="UP000296153"/>
    </source>
</evidence>
<evidence type="ECO:0000256" key="5">
    <source>
        <dbReference type="ARBA" id="ARBA00022785"/>
    </source>
</evidence>
<comment type="caution">
    <text evidence="12">The sequence shown here is derived from an EMBL/GenBank/DDBJ whole genome shotgun (WGS) entry which is preliminary data.</text>
</comment>
<dbReference type="Pfam" id="PF01242">
    <property type="entry name" value="PTPS"/>
    <property type="match status" value="1"/>
</dbReference>
<dbReference type="Proteomes" id="UP000296153">
    <property type="component" value="Unassembled WGS sequence"/>
</dbReference>
<dbReference type="UniPathway" id="UPA00391"/>
<accession>A0A2P5SZK1</accession>
<keyword evidence="7 9" id="KW-0456">Lyase</keyword>
<dbReference type="GO" id="GO:0008616">
    <property type="term" value="P:tRNA queuosine(34) biosynthetic process"/>
    <property type="evidence" value="ECO:0007669"/>
    <property type="project" value="UniProtKB-KW"/>
</dbReference>
<dbReference type="GO" id="GO:0070497">
    <property type="term" value="F:6-carboxytetrahydropterin synthase activity"/>
    <property type="evidence" value="ECO:0007669"/>
    <property type="project" value="UniProtKB-EC"/>
</dbReference>
<proteinExistence type="inferred from homology"/>
<dbReference type="InterPro" id="IPR007115">
    <property type="entry name" value="6-PTP_synth/QueD"/>
</dbReference>
<comment type="catalytic activity">
    <reaction evidence="8 9">
        <text>7,8-dihydroneopterin 3'-triphosphate + H2O = 6-carboxy-5,6,7,8-tetrahydropterin + triphosphate + acetaldehyde + 2 H(+)</text>
        <dbReference type="Rhea" id="RHEA:27966"/>
        <dbReference type="ChEBI" id="CHEBI:15343"/>
        <dbReference type="ChEBI" id="CHEBI:15377"/>
        <dbReference type="ChEBI" id="CHEBI:15378"/>
        <dbReference type="ChEBI" id="CHEBI:18036"/>
        <dbReference type="ChEBI" id="CHEBI:58462"/>
        <dbReference type="ChEBI" id="CHEBI:61032"/>
        <dbReference type="EC" id="4.1.2.50"/>
    </reaction>
</comment>
<feature type="binding site" evidence="11">
    <location>
        <position position="15"/>
    </location>
    <ligand>
        <name>Zn(2+)</name>
        <dbReference type="ChEBI" id="CHEBI:29105"/>
    </ligand>
</feature>
<gene>
    <name evidence="12" type="primary">queD</name>
    <name evidence="12" type="ORF">CRV12_02900</name>
</gene>
<evidence type="ECO:0000256" key="9">
    <source>
        <dbReference type="PIRNR" id="PIRNR006113"/>
    </source>
</evidence>
<evidence type="ECO:0000256" key="3">
    <source>
        <dbReference type="ARBA" id="ARBA00018141"/>
    </source>
</evidence>
<reference evidence="12 13" key="1">
    <citation type="journal article" date="2018" name="Genome Biol. Evol.">
        <title>Cladogenesis and Genomic Streamlining in Extracellular Endosymbionts of Tropical Stink Bugs.</title>
        <authorList>
            <person name="Otero-Bravo A."/>
            <person name="Goffredi S."/>
            <person name="Sabree Z.L."/>
        </authorList>
    </citation>
    <scope>NUCLEOTIDE SEQUENCE [LARGE SCALE GENOMIC DNA]</scope>
    <source>
        <strain evidence="12 13">SoEE</strain>
    </source>
</reference>
<dbReference type="InterPro" id="IPR038418">
    <property type="entry name" value="6-PTP_synth/QueD_sf"/>
</dbReference>
<sequence length="119" mass="13650">MSITLFKQFKFEAAHSLPYVPIEHKCSRIHGHSFVVKLEITGEINKNTGWVVDFSEIKNVFQPILKILDHHYLNEIPGLENPTSEILAKWIWNKTKPNFPILSAVIIKETCTSGCIYRG</sequence>
<dbReference type="FunFam" id="3.30.479.10:FF:000001">
    <property type="entry name" value="6-carboxy-5,6,7,8-tetrahydropterin synthase"/>
    <property type="match status" value="1"/>
</dbReference>